<dbReference type="Pfam" id="PF01098">
    <property type="entry name" value="FTSW_RODA_SPOVE"/>
    <property type="match status" value="1"/>
</dbReference>
<keyword evidence="18" id="KW-1185">Reference proteome</keyword>
<reference evidence="17" key="1">
    <citation type="submission" date="2013-12" db="EMBL/GenBank/DDBJ databases">
        <authorList>
            <person name="Linke B."/>
        </authorList>
    </citation>
    <scope>NUCLEOTIDE SEQUENCE [LARGE SCALE GENOMIC DNA]</scope>
    <source>
        <strain evidence="17">CRIB-18</strain>
    </source>
</reference>
<dbReference type="Proteomes" id="UP000031552">
    <property type="component" value="Unassembled WGS sequence"/>
</dbReference>
<evidence type="ECO:0000256" key="2">
    <source>
        <dbReference type="ARBA" id="ARBA00022676"/>
    </source>
</evidence>
<name>A0A090D0K5_9BACT</name>
<evidence type="ECO:0000256" key="6">
    <source>
        <dbReference type="ARBA" id="ARBA00022984"/>
    </source>
</evidence>
<dbReference type="RefSeq" id="WP_053332033.1">
    <property type="nucleotide sequence ID" value="NZ_CCEJ010000012.1"/>
</dbReference>
<organism evidence="17 18">
    <name type="scientific">Candidatus Criblamydia sequanensis CRIB-18</name>
    <dbReference type="NCBI Taxonomy" id="1437425"/>
    <lineage>
        <taxon>Bacteria</taxon>
        <taxon>Pseudomonadati</taxon>
        <taxon>Chlamydiota</taxon>
        <taxon>Chlamydiia</taxon>
        <taxon>Parachlamydiales</taxon>
        <taxon>Candidatus Criblamydiaceae</taxon>
        <taxon>Candidatus Criblamydia</taxon>
    </lineage>
</organism>
<evidence type="ECO:0000313" key="17">
    <source>
        <dbReference type="EMBL" id="CDR35072.1"/>
    </source>
</evidence>
<dbReference type="GO" id="GO:0008955">
    <property type="term" value="F:peptidoglycan glycosyltransferase activity"/>
    <property type="evidence" value="ECO:0007669"/>
    <property type="project" value="UniProtKB-EC"/>
</dbReference>
<evidence type="ECO:0000256" key="4">
    <source>
        <dbReference type="ARBA" id="ARBA00022692"/>
    </source>
</evidence>
<evidence type="ECO:0000256" key="13">
    <source>
        <dbReference type="ARBA" id="ARBA00041418"/>
    </source>
</evidence>
<dbReference type="GO" id="GO:0015648">
    <property type="term" value="F:lipid-linked peptidoglycan transporter activity"/>
    <property type="evidence" value="ECO:0007669"/>
    <property type="project" value="TreeGrafter"/>
</dbReference>
<dbReference type="EC" id="2.4.99.28" evidence="14"/>
<evidence type="ECO:0000256" key="12">
    <source>
        <dbReference type="ARBA" id="ARBA00041185"/>
    </source>
</evidence>
<keyword evidence="6" id="KW-0573">Peptidoglycan synthesis</keyword>
<feature type="transmembrane region" description="Helical" evidence="16">
    <location>
        <begin position="36"/>
        <end position="54"/>
    </location>
</feature>
<dbReference type="eggNOG" id="COG0772">
    <property type="taxonomic scope" value="Bacteria"/>
</dbReference>
<dbReference type="STRING" id="1437425.CSEC_2266"/>
<keyword evidence="3" id="KW-0808">Transferase</keyword>
<feature type="transmembrane region" description="Helical" evidence="16">
    <location>
        <begin position="153"/>
        <end position="169"/>
    </location>
</feature>
<dbReference type="OrthoDB" id="9768187at2"/>
<dbReference type="GO" id="GO:0032153">
    <property type="term" value="C:cell division site"/>
    <property type="evidence" value="ECO:0007669"/>
    <property type="project" value="TreeGrafter"/>
</dbReference>
<feature type="transmembrane region" description="Helical" evidence="16">
    <location>
        <begin position="293"/>
        <end position="315"/>
    </location>
</feature>
<keyword evidence="2" id="KW-0328">Glycosyltransferase</keyword>
<sequence length="359" mass="39866">MPPLLLFLIGLVVIFSTTSASILDGDQAKSTHHAIIRQFFYFFLALILSFLSYRAGYLRFLKISPFLFWAFVFLLVLTLIPGIGKQVNGARRWIGAQGFYFQPSEFVKVILPSYFIYRLSFLEFGNVSFGSFMKEVFIALIPVILILIEPNNGTAAVLLLSLIVLFYLMKIKAKYWALPLLLTVGCGALFASQLPYVSRRLEAYLHPEKDLQGKGHQPYQAKIAAGSGKLFGKGPGKSLQKLSYLPEAQNDYIAAIFAEEYGFTGITLIIFLYGLIAYFGFEICFQTETLEGYYLSALISFLISFQAFLNLGVVSGILPSTGLNLPFFSQGGTSLMANALCVSLLVSISTRKKEPLLSN</sequence>
<keyword evidence="8 16" id="KW-0472">Membrane</keyword>
<evidence type="ECO:0000256" key="1">
    <source>
        <dbReference type="ARBA" id="ARBA00004141"/>
    </source>
</evidence>
<feature type="transmembrane region" description="Helical" evidence="16">
    <location>
        <begin position="261"/>
        <end position="281"/>
    </location>
</feature>
<dbReference type="InterPro" id="IPR001182">
    <property type="entry name" value="FtsW/RodA"/>
</dbReference>
<comment type="similarity">
    <text evidence="11">Belongs to the SEDS family. FtsW subfamily.</text>
</comment>
<dbReference type="EMBL" id="CCEJ010000012">
    <property type="protein sequence ID" value="CDR35072.1"/>
    <property type="molecule type" value="Genomic_DNA"/>
</dbReference>
<feature type="transmembrane region" description="Helical" evidence="16">
    <location>
        <begin position="327"/>
        <end position="348"/>
    </location>
</feature>
<feature type="transmembrane region" description="Helical" evidence="16">
    <location>
        <begin position="99"/>
        <end position="117"/>
    </location>
</feature>
<evidence type="ECO:0000256" key="5">
    <source>
        <dbReference type="ARBA" id="ARBA00022960"/>
    </source>
</evidence>
<proteinExistence type="inferred from homology"/>
<dbReference type="PANTHER" id="PTHR30474">
    <property type="entry name" value="CELL CYCLE PROTEIN"/>
    <property type="match status" value="1"/>
</dbReference>
<dbReference type="PANTHER" id="PTHR30474:SF2">
    <property type="entry name" value="PEPTIDOGLYCAN GLYCOSYLTRANSFERASE FTSW-RELATED"/>
    <property type="match status" value="1"/>
</dbReference>
<evidence type="ECO:0000256" key="10">
    <source>
        <dbReference type="ARBA" id="ARBA00033270"/>
    </source>
</evidence>
<comment type="subcellular location">
    <subcellularLocation>
        <location evidence="1">Membrane</location>
        <topology evidence="1">Multi-pass membrane protein</topology>
    </subcellularLocation>
</comment>
<evidence type="ECO:0000256" key="14">
    <source>
        <dbReference type="ARBA" id="ARBA00044770"/>
    </source>
</evidence>
<keyword evidence="5" id="KW-0133">Cell shape</keyword>
<dbReference type="GO" id="GO:0051301">
    <property type="term" value="P:cell division"/>
    <property type="evidence" value="ECO:0007669"/>
    <property type="project" value="InterPro"/>
</dbReference>
<dbReference type="GO" id="GO:0009252">
    <property type="term" value="P:peptidoglycan biosynthetic process"/>
    <property type="evidence" value="ECO:0007669"/>
    <property type="project" value="UniProtKB-KW"/>
</dbReference>
<keyword evidence="7 16" id="KW-1133">Transmembrane helix</keyword>
<evidence type="ECO:0000256" key="8">
    <source>
        <dbReference type="ARBA" id="ARBA00023136"/>
    </source>
</evidence>
<dbReference type="GO" id="GO:0008360">
    <property type="term" value="P:regulation of cell shape"/>
    <property type="evidence" value="ECO:0007669"/>
    <property type="project" value="UniProtKB-KW"/>
</dbReference>
<evidence type="ECO:0000256" key="16">
    <source>
        <dbReference type="SAM" id="Phobius"/>
    </source>
</evidence>
<gene>
    <name evidence="17" type="primary">ftsW</name>
    <name evidence="17" type="ORF">CSEC_2266</name>
</gene>
<protein>
    <recommendedName>
        <fullName evidence="12">Probable peptidoglycan glycosyltransferase FtsW</fullName>
        <ecNumber evidence="14">2.4.99.28</ecNumber>
    </recommendedName>
    <alternativeName>
        <fullName evidence="13">Cell division protein FtsW</fullName>
    </alternativeName>
    <alternativeName>
        <fullName evidence="10">Cell wall polymerase</fullName>
    </alternativeName>
    <alternativeName>
        <fullName evidence="9">Peptidoglycan polymerase</fullName>
    </alternativeName>
</protein>
<accession>A0A090D0K5</accession>
<evidence type="ECO:0000313" key="18">
    <source>
        <dbReference type="Proteomes" id="UP000031552"/>
    </source>
</evidence>
<evidence type="ECO:0000256" key="7">
    <source>
        <dbReference type="ARBA" id="ARBA00022989"/>
    </source>
</evidence>
<evidence type="ECO:0000256" key="15">
    <source>
        <dbReference type="ARBA" id="ARBA00049902"/>
    </source>
</evidence>
<dbReference type="AlphaFoldDB" id="A0A090D0K5"/>
<reference evidence="17" key="2">
    <citation type="submission" date="2014-09" db="EMBL/GenBank/DDBJ databases">
        <title>Criblamydia sequanensis harbors a mega-plasmid encoding arsenite resistance.</title>
        <authorList>
            <person name="Bertelli C."/>
            <person name="Goesmann A."/>
            <person name="Greub G."/>
        </authorList>
    </citation>
    <scope>NUCLEOTIDE SEQUENCE [LARGE SCALE GENOMIC DNA]</scope>
    <source>
        <strain evidence="17">CRIB-18</strain>
    </source>
</reference>
<dbReference type="GO" id="GO:0005886">
    <property type="term" value="C:plasma membrane"/>
    <property type="evidence" value="ECO:0007669"/>
    <property type="project" value="TreeGrafter"/>
</dbReference>
<evidence type="ECO:0000256" key="11">
    <source>
        <dbReference type="ARBA" id="ARBA00038053"/>
    </source>
</evidence>
<keyword evidence="4 16" id="KW-0812">Transmembrane</keyword>
<comment type="caution">
    <text evidence="17">The sequence shown here is derived from an EMBL/GenBank/DDBJ whole genome shotgun (WGS) entry which is preliminary data.</text>
</comment>
<feature type="transmembrane region" description="Helical" evidence="16">
    <location>
        <begin position="176"/>
        <end position="196"/>
    </location>
</feature>
<evidence type="ECO:0000256" key="9">
    <source>
        <dbReference type="ARBA" id="ARBA00032370"/>
    </source>
</evidence>
<comment type="catalytic activity">
    <reaction evidence="15">
        <text>[GlcNAc-(1-&gt;4)-Mur2Ac(oyl-L-Ala-gamma-D-Glu-L-Lys-D-Ala-D-Ala)](n)-di-trans,octa-cis-undecaprenyl diphosphate + beta-D-GlcNAc-(1-&gt;4)-Mur2Ac(oyl-L-Ala-gamma-D-Glu-L-Lys-D-Ala-D-Ala)-di-trans,octa-cis-undecaprenyl diphosphate = [GlcNAc-(1-&gt;4)-Mur2Ac(oyl-L-Ala-gamma-D-Glu-L-Lys-D-Ala-D-Ala)](n+1)-di-trans,octa-cis-undecaprenyl diphosphate + di-trans,octa-cis-undecaprenyl diphosphate + H(+)</text>
        <dbReference type="Rhea" id="RHEA:23708"/>
        <dbReference type="Rhea" id="RHEA-COMP:9602"/>
        <dbReference type="Rhea" id="RHEA-COMP:9603"/>
        <dbReference type="ChEBI" id="CHEBI:15378"/>
        <dbReference type="ChEBI" id="CHEBI:58405"/>
        <dbReference type="ChEBI" id="CHEBI:60033"/>
        <dbReference type="ChEBI" id="CHEBI:78435"/>
        <dbReference type="EC" id="2.4.99.28"/>
    </reaction>
</comment>
<feature type="transmembrane region" description="Helical" evidence="16">
    <location>
        <begin position="66"/>
        <end position="84"/>
    </location>
</feature>
<evidence type="ECO:0000256" key="3">
    <source>
        <dbReference type="ARBA" id="ARBA00022679"/>
    </source>
</evidence>